<proteinExistence type="predicted"/>
<name>A0AAE1DG68_9GAST</name>
<keyword evidence="2" id="KW-1185">Reference proteome</keyword>
<gene>
    <name evidence="1" type="ORF">RRG08_062114</name>
</gene>
<accession>A0AAE1DG68</accession>
<organism evidence="1 2">
    <name type="scientific">Elysia crispata</name>
    <name type="common">lettuce slug</name>
    <dbReference type="NCBI Taxonomy" id="231223"/>
    <lineage>
        <taxon>Eukaryota</taxon>
        <taxon>Metazoa</taxon>
        <taxon>Spiralia</taxon>
        <taxon>Lophotrochozoa</taxon>
        <taxon>Mollusca</taxon>
        <taxon>Gastropoda</taxon>
        <taxon>Heterobranchia</taxon>
        <taxon>Euthyneura</taxon>
        <taxon>Panpulmonata</taxon>
        <taxon>Sacoglossa</taxon>
        <taxon>Placobranchoidea</taxon>
        <taxon>Plakobranchidae</taxon>
        <taxon>Elysia</taxon>
    </lineage>
</organism>
<dbReference type="EMBL" id="JAWDGP010003939">
    <property type="protein sequence ID" value="KAK3769366.1"/>
    <property type="molecule type" value="Genomic_DNA"/>
</dbReference>
<evidence type="ECO:0000313" key="2">
    <source>
        <dbReference type="Proteomes" id="UP001283361"/>
    </source>
</evidence>
<dbReference type="Proteomes" id="UP001283361">
    <property type="component" value="Unassembled WGS sequence"/>
</dbReference>
<evidence type="ECO:0000313" key="1">
    <source>
        <dbReference type="EMBL" id="KAK3769366.1"/>
    </source>
</evidence>
<dbReference type="AlphaFoldDB" id="A0AAE1DG68"/>
<protein>
    <submittedName>
        <fullName evidence="1">Uncharacterized protein</fullName>
    </submittedName>
</protein>
<sequence>MTQDDFFNFSGLLKPHFKAVCPVTSRPIQELYFKRNAPLNWHGAMNSAVLVARGKGKVREPVLAEPEKLYASPIPVSEAKCKDIQVLKTFCSPAKHAFFDNIPHLGSAVDNLHGEESTDSDSD</sequence>
<comment type="caution">
    <text evidence="1">The sequence shown here is derived from an EMBL/GenBank/DDBJ whole genome shotgun (WGS) entry which is preliminary data.</text>
</comment>
<reference evidence="1" key="1">
    <citation type="journal article" date="2023" name="G3 (Bethesda)">
        <title>A reference genome for the long-term kleptoplast-retaining sea slug Elysia crispata morphotype clarki.</title>
        <authorList>
            <person name="Eastman K.E."/>
            <person name="Pendleton A.L."/>
            <person name="Shaikh M.A."/>
            <person name="Suttiyut T."/>
            <person name="Ogas R."/>
            <person name="Tomko P."/>
            <person name="Gavelis G."/>
            <person name="Widhalm J.R."/>
            <person name="Wisecaver J.H."/>
        </authorList>
    </citation>
    <scope>NUCLEOTIDE SEQUENCE</scope>
    <source>
        <strain evidence="1">ECLA1</strain>
    </source>
</reference>